<reference evidence="8 9" key="1">
    <citation type="submission" date="2020-07" db="EMBL/GenBank/DDBJ databases">
        <title>Stappia sp., F7233, whole genome shotgun sequencing project.</title>
        <authorList>
            <person name="Jiang S."/>
            <person name="Liu Z.W."/>
            <person name="Du Z.J."/>
        </authorList>
    </citation>
    <scope>NUCLEOTIDE SEQUENCE [LARGE SCALE GENOMIC DNA]</scope>
    <source>
        <strain evidence="8 9">F7233</strain>
    </source>
</reference>
<dbReference type="PANTHER" id="PTHR30632">
    <property type="entry name" value="MOLYBDATE-BINDING PERIPLASMIC PROTEIN"/>
    <property type="match status" value="1"/>
</dbReference>
<dbReference type="EMBL" id="JACFXV010000048">
    <property type="protein sequence ID" value="MBA5777407.1"/>
    <property type="molecule type" value="Genomic_DNA"/>
</dbReference>
<dbReference type="GO" id="GO:0030288">
    <property type="term" value="C:outer membrane-bounded periplasmic space"/>
    <property type="evidence" value="ECO:0007669"/>
    <property type="project" value="TreeGrafter"/>
</dbReference>
<dbReference type="GO" id="GO:0030973">
    <property type="term" value="F:molybdate ion binding"/>
    <property type="evidence" value="ECO:0007669"/>
    <property type="project" value="TreeGrafter"/>
</dbReference>
<evidence type="ECO:0000256" key="3">
    <source>
        <dbReference type="ARBA" id="ARBA00022723"/>
    </source>
</evidence>
<dbReference type="InterPro" id="IPR005950">
    <property type="entry name" value="ModA"/>
</dbReference>
<dbReference type="GO" id="GO:0015689">
    <property type="term" value="P:molybdate ion transport"/>
    <property type="evidence" value="ECO:0007669"/>
    <property type="project" value="InterPro"/>
</dbReference>
<evidence type="ECO:0000256" key="1">
    <source>
        <dbReference type="ARBA" id="ARBA00009175"/>
    </source>
</evidence>
<keyword evidence="2 6" id="KW-0500">Molybdenum</keyword>
<organism evidence="8 9">
    <name type="scientific">Stappia albiluteola</name>
    <dbReference type="NCBI Taxonomy" id="2758565"/>
    <lineage>
        <taxon>Bacteria</taxon>
        <taxon>Pseudomonadati</taxon>
        <taxon>Pseudomonadota</taxon>
        <taxon>Alphaproteobacteria</taxon>
        <taxon>Hyphomicrobiales</taxon>
        <taxon>Stappiaceae</taxon>
        <taxon>Stappia</taxon>
    </lineage>
</organism>
<dbReference type="InterPro" id="IPR050682">
    <property type="entry name" value="ModA/WtpA"/>
</dbReference>
<dbReference type="Pfam" id="PF13531">
    <property type="entry name" value="SBP_bac_11"/>
    <property type="match status" value="1"/>
</dbReference>
<dbReference type="PANTHER" id="PTHR30632:SF17">
    <property type="entry name" value="MOLYBDATE-BINDING PROTEIN MODA"/>
    <property type="match status" value="1"/>
</dbReference>
<protein>
    <submittedName>
        <fullName evidence="8">Molybdate ABC transporter substrate-binding protein</fullName>
    </submittedName>
</protein>
<dbReference type="Proteomes" id="UP000541109">
    <property type="component" value="Unassembled WGS sequence"/>
</dbReference>
<dbReference type="GO" id="GO:1901359">
    <property type="term" value="F:tungstate binding"/>
    <property type="evidence" value="ECO:0007669"/>
    <property type="project" value="UniProtKB-ARBA"/>
</dbReference>
<evidence type="ECO:0000313" key="8">
    <source>
        <dbReference type="EMBL" id="MBA5777407.1"/>
    </source>
</evidence>
<keyword evidence="4 7" id="KW-0732">Signal</keyword>
<comment type="subunit">
    <text evidence="5">The complex is composed of two ATP-binding proteins (ModC), two transmembrane proteins (ModB) and a solute-binding protein (ModA).</text>
</comment>
<gene>
    <name evidence="8" type="primary">modA</name>
    <name evidence="8" type="ORF">H2509_09730</name>
</gene>
<dbReference type="FunFam" id="3.40.190.10:FF:000035">
    <property type="entry name" value="Molybdate ABC transporter substrate-binding protein"/>
    <property type="match status" value="1"/>
</dbReference>
<evidence type="ECO:0000256" key="6">
    <source>
        <dbReference type="PIRSR" id="PIRSR004846-1"/>
    </source>
</evidence>
<dbReference type="NCBIfam" id="TIGR01256">
    <property type="entry name" value="modA"/>
    <property type="match status" value="1"/>
</dbReference>
<dbReference type="AlphaFoldDB" id="A0A839AF36"/>
<feature type="binding site" evidence="6">
    <location>
        <position position="69"/>
    </location>
    <ligand>
        <name>molybdate</name>
        <dbReference type="ChEBI" id="CHEBI:36264"/>
    </ligand>
</feature>
<proteinExistence type="inferred from homology"/>
<dbReference type="GO" id="GO:0046872">
    <property type="term" value="F:metal ion binding"/>
    <property type="evidence" value="ECO:0007669"/>
    <property type="project" value="UniProtKB-KW"/>
</dbReference>
<dbReference type="Gene3D" id="3.40.190.10">
    <property type="entry name" value="Periplasmic binding protein-like II"/>
    <property type="match status" value="2"/>
</dbReference>
<feature type="binding site" evidence="6">
    <location>
        <position position="42"/>
    </location>
    <ligand>
        <name>molybdate</name>
        <dbReference type="ChEBI" id="CHEBI:36264"/>
    </ligand>
</feature>
<keyword evidence="3 6" id="KW-0479">Metal-binding</keyword>
<dbReference type="SUPFAM" id="SSF53850">
    <property type="entry name" value="Periplasmic binding protein-like II"/>
    <property type="match status" value="1"/>
</dbReference>
<feature type="binding site" evidence="6">
    <location>
        <position position="153"/>
    </location>
    <ligand>
        <name>molybdate</name>
        <dbReference type="ChEBI" id="CHEBI:36264"/>
    </ligand>
</feature>
<evidence type="ECO:0000256" key="7">
    <source>
        <dbReference type="SAM" id="SignalP"/>
    </source>
</evidence>
<dbReference type="PIRSF" id="PIRSF004846">
    <property type="entry name" value="ModA"/>
    <property type="match status" value="1"/>
</dbReference>
<feature type="binding site" evidence="6">
    <location>
        <position position="198"/>
    </location>
    <ligand>
        <name>molybdate</name>
        <dbReference type="ChEBI" id="CHEBI:36264"/>
    </ligand>
</feature>
<name>A0A839AF36_9HYPH</name>
<sequence>MNISRSAMTLLRSLLLPLIALASLSGSPASGAEKLTVFAAASLKDALEAAGEAYASTTGTRIVFSFAGTSALARQLEAGAPADLFFSADQHWMDHVARAGAVDPATVAIVATNSLVFVAPGNQASPLALDKHAIDARLGGGRLAIGEPDSVPAGRYAREALTNLGLWSAVEAKLAPMENVRIALATVARGETPLGIVYASDAAVEDDVAVVASIPRDSHPAIVYPAAATFEAQEGAVDFIAFLKGPEGRKALISAGLQPVD</sequence>
<evidence type="ECO:0000256" key="2">
    <source>
        <dbReference type="ARBA" id="ARBA00022505"/>
    </source>
</evidence>
<feature type="signal peptide" evidence="7">
    <location>
        <begin position="1"/>
        <end position="22"/>
    </location>
</feature>
<accession>A0A839AF36</accession>
<evidence type="ECO:0000313" key="9">
    <source>
        <dbReference type="Proteomes" id="UP000541109"/>
    </source>
</evidence>
<evidence type="ECO:0000256" key="5">
    <source>
        <dbReference type="ARBA" id="ARBA00062515"/>
    </source>
</evidence>
<keyword evidence="9" id="KW-1185">Reference proteome</keyword>
<feature type="chain" id="PRO_5032624990" evidence="7">
    <location>
        <begin position="23"/>
        <end position="261"/>
    </location>
</feature>
<comment type="similarity">
    <text evidence="1">Belongs to the bacterial solute-binding protein ModA family.</text>
</comment>
<feature type="binding site" evidence="6">
    <location>
        <position position="180"/>
    </location>
    <ligand>
        <name>molybdate</name>
        <dbReference type="ChEBI" id="CHEBI:36264"/>
    </ligand>
</feature>
<evidence type="ECO:0000256" key="4">
    <source>
        <dbReference type="ARBA" id="ARBA00022729"/>
    </source>
</evidence>
<comment type="caution">
    <text evidence="8">The sequence shown here is derived from an EMBL/GenBank/DDBJ whole genome shotgun (WGS) entry which is preliminary data.</text>
</comment>